<accession>A0A7D9MBZ7</accession>
<gene>
    <name evidence="2" type="ORF">PACLA_8A089123</name>
</gene>
<evidence type="ECO:0000313" key="2">
    <source>
        <dbReference type="EMBL" id="CAB4045498.1"/>
    </source>
</evidence>
<organism evidence="2 3">
    <name type="scientific">Paramuricea clavata</name>
    <name type="common">Red gorgonian</name>
    <name type="synonym">Violescent sea-whip</name>
    <dbReference type="NCBI Taxonomy" id="317549"/>
    <lineage>
        <taxon>Eukaryota</taxon>
        <taxon>Metazoa</taxon>
        <taxon>Cnidaria</taxon>
        <taxon>Anthozoa</taxon>
        <taxon>Octocorallia</taxon>
        <taxon>Malacalcyonacea</taxon>
        <taxon>Plexauridae</taxon>
        <taxon>Paramuricea</taxon>
    </lineage>
</organism>
<protein>
    <submittedName>
        <fullName evidence="2">Uncharacterized protein</fullName>
    </submittedName>
</protein>
<keyword evidence="3" id="KW-1185">Reference proteome</keyword>
<dbReference type="AlphaFoldDB" id="A0A7D9MBZ7"/>
<sequence length="70" mass="7954">MNVKRQLVLGDYVKALAVLKAAVVTWPDCEMFKTGAEADDGKSTDEQRDEEEKTKNKEDIVNRELTLLKK</sequence>
<evidence type="ECO:0000256" key="1">
    <source>
        <dbReference type="SAM" id="MobiDB-lite"/>
    </source>
</evidence>
<feature type="compositionally biased region" description="Basic and acidic residues" evidence="1">
    <location>
        <begin position="39"/>
        <end position="59"/>
    </location>
</feature>
<comment type="caution">
    <text evidence="2">The sequence shown here is derived from an EMBL/GenBank/DDBJ whole genome shotgun (WGS) entry which is preliminary data.</text>
</comment>
<evidence type="ECO:0000313" key="3">
    <source>
        <dbReference type="Proteomes" id="UP001152795"/>
    </source>
</evidence>
<feature type="non-terminal residue" evidence="2">
    <location>
        <position position="70"/>
    </location>
</feature>
<proteinExistence type="predicted"/>
<dbReference type="Proteomes" id="UP001152795">
    <property type="component" value="Unassembled WGS sequence"/>
</dbReference>
<dbReference type="EMBL" id="CACRXK020039830">
    <property type="protein sequence ID" value="CAB4045498.1"/>
    <property type="molecule type" value="Genomic_DNA"/>
</dbReference>
<name>A0A7D9MBZ7_PARCT</name>
<feature type="region of interest" description="Disordered" evidence="1">
    <location>
        <begin position="34"/>
        <end position="59"/>
    </location>
</feature>
<reference evidence="2" key="1">
    <citation type="submission" date="2020-04" db="EMBL/GenBank/DDBJ databases">
        <authorList>
            <person name="Alioto T."/>
            <person name="Alioto T."/>
            <person name="Gomez Garrido J."/>
        </authorList>
    </citation>
    <scope>NUCLEOTIDE SEQUENCE</scope>
    <source>
        <strain evidence="2">A484AB</strain>
    </source>
</reference>